<keyword evidence="1" id="KW-0547">Nucleotide-binding</keyword>
<dbReference type="RefSeq" id="XP_014668585.1">
    <property type="nucleotide sequence ID" value="XM_014813099.1"/>
</dbReference>
<evidence type="ECO:0000256" key="6">
    <source>
        <dbReference type="ARBA" id="ARBA00042361"/>
    </source>
</evidence>
<keyword evidence="2" id="KW-0378">Hydrolase</keyword>
<comment type="catalytic activity">
    <reaction evidence="3">
        <text>adenosine 5'-phosphoramidate + H2O = NH4(+) + AMP</text>
        <dbReference type="Rhea" id="RHEA:67916"/>
        <dbReference type="ChEBI" id="CHEBI:15377"/>
        <dbReference type="ChEBI" id="CHEBI:28938"/>
        <dbReference type="ChEBI" id="CHEBI:57890"/>
        <dbReference type="ChEBI" id="CHEBI:456215"/>
    </reaction>
</comment>
<dbReference type="InterPro" id="IPR036265">
    <property type="entry name" value="HIT-like_sf"/>
</dbReference>
<evidence type="ECO:0000259" key="8">
    <source>
        <dbReference type="PROSITE" id="PS51084"/>
    </source>
</evidence>
<evidence type="ECO:0000256" key="3">
    <source>
        <dbReference type="ARBA" id="ARBA00024472"/>
    </source>
</evidence>
<evidence type="ECO:0000256" key="1">
    <source>
        <dbReference type="ARBA" id="ARBA00022741"/>
    </source>
</evidence>
<dbReference type="PANTHER" id="PTHR12486:SF5">
    <property type="entry name" value="ADENOSINE 5'-MONOPHOSPHORAMIDASE HINT3"/>
    <property type="match status" value="1"/>
</dbReference>
<name>A0ABM1E8R4_PRICU</name>
<dbReference type="PANTHER" id="PTHR12486">
    <property type="entry name" value="APRATAXIN-RELATED"/>
    <property type="match status" value="1"/>
</dbReference>
<dbReference type="InterPro" id="IPR011146">
    <property type="entry name" value="HIT-like"/>
</dbReference>
<dbReference type="Pfam" id="PF11969">
    <property type="entry name" value="DcpS_C"/>
    <property type="match status" value="1"/>
</dbReference>
<evidence type="ECO:0000256" key="5">
    <source>
        <dbReference type="ARBA" id="ARBA00039802"/>
    </source>
</evidence>
<dbReference type="PROSITE" id="PS51084">
    <property type="entry name" value="HIT_2"/>
    <property type="match status" value="1"/>
</dbReference>
<sequence>MASQCIFCKIALGVDEKTKLTYEDEEFVVFPDIRPATKHHYLICPKNHIRDPKLLTRENVPLVERMLAVAEKVLEQQGCSKESKNRRMGFHWPPFNVVQHLHLHVIVPATEMSWLSSLIYRPNSWWFATSDWLLEHLRNLPEPERTTYDIVPPPGASTG</sequence>
<dbReference type="GeneID" id="106809864"/>
<comment type="similarity">
    <text evidence="4">Belongs to the HINT family.</text>
</comment>
<protein>
    <recommendedName>
        <fullName evidence="5">Adenosine 5'-monophosphoramidase HINT3</fullName>
    </recommendedName>
    <alternativeName>
        <fullName evidence="6">Histidine triad nucleotide-binding protein 3</fullName>
    </alternativeName>
</protein>
<keyword evidence="9" id="KW-1185">Reference proteome</keyword>
<dbReference type="InterPro" id="IPR001310">
    <property type="entry name" value="Histidine_triad_HIT"/>
</dbReference>
<dbReference type="PRINTS" id="PR00332">
    <property type="entry name" value="HISTRIAD"/>
</dbReference>
<evidence type="ECO:0000313" key="9">
    <source>
        <dbReference type="Proteomes" id="UP000695022"/>
    </source>
</evidence>
<evidence type="ECO:0000313" key="10">
    <source>
        <dbReference type="RefSeq" id="XP_014668585.1"/>
    </source>
</evidence>
<evidence type="ECO:0000256" key="7">
    <source>
        <dbReference type="PROSITE-ProRule" id="PRU00464"/>
    </source>
</evidence>
<dbReference type="Proteomes" id="UP000695022">
    <property type="component" value="Unplaced"/>
</dbReference>
<proteinExistence type="inferred from homology"/>
<evidence type="ECO:0000256" key="4">
    <source>
        <dbReference type="ARBA" id="ARBA00025764"/>
    </source>
</evidence>
<dbReference type="SUPFAM" id="SSF54197">
    <property type="entry name" value="HIT-like"/>
    <property type="match status" value="1"/>
</dbReference>
<feature type="short sequence motif" description="Histidine triad motif" evidence="7">
    <location>
        <begin position="100"/>
        <end position="104"/>
    </location>
</feature>
<feature type="domain" description="HIT" evidence="8">
    <location>
        <begin position="6"/>
        <end position="120"/>
    </location>
</feature>
<accession>A0ABM1E8R4</accession>
<organism evidence="9 10">
    <name type="scientific">Priapulus caudatus</name>
    <name type="common">Priapulid worm</name>
    <dbReference type="NCBI Taxonomy" id="37621"/>
    <lineage>
        <taxon>Eukaryota</taxon>
        <taxon>Metazoa</taxon>
        <taxon>Ecdysozoa</taxon>
        <taxon>Scalidophora</taxon>
        <taxon>Priapulida</taxon>
        <taxon>Priapulimorpha</taxon>
        <taxon>Priapulimorphida</taxon>
        <taxon>Priapulidae</taxon>
        <taxon>Priapulus</taxon>
    </lineage>
</organism>
<gene>
    <name evidence="10" type="primary">LOC106809864</name>
</gene>
<evidence type="ECO:0000256" key="2">
    <source>
        <dbReference type="ARBA" id="ARBA00022801"/>
    </source>
</evidence>
<reference evidence="10" key="1">
    <citation type="submission" date="2025-08" db="UniProtKB">
        <authorList>
            <consortium name="RefSeq"/>
        </authorList>
    </citation>
    <scope>IDENTIFICATION</scope>
</reference>
<dbReference type="Gene3D" id="3.30.428.10">
    <property type="entry name" value="HIT-like"/>
    <property type="match status" value="1"/>
</dbReference>